<dbReference type="InterPro" id="IPR036028">
    <property type="entry name" value="SH3-like_dom_sf"/>
</dbReference>
<dbReference type="OrthoDB" id="5985669at2759"/>
<feature type="transmembrane region" description="Helical" evidence="8">
    <location>
        <begin position="619"/>
        <end position="637"/>
    </location>
</feature>
<sequence>MTTDDNNVYQVIGNYEVVDTGKNEYLVASKGDIIIDCERVDDNWFRGKNIRSGTYGLIPTANVVSVQQNEYREIEPELVEKLHEEGVALTTDDVDTTLDDAEDRQLLKKDQNPSSTTSRLARLGEGNYVDMSSEETLNCIDEEDEETNNDEKIPLPKRSPLPKPPRHPSVSETSKANDEGYNSASHYSGENNDSKAPLLNDNNRTNTIPYEDEAGYEVPKINPSHELENDVAPPQKIKQRKKKKSLMMLWKGKHGEPEAKVQTAPDEAHQNYYDPPADIRDNYFLPYSKNPTVRVALSFIAALGISVTLFLVLLLLTKLHPVLCFSVATVIFIVLLVVPVTLYHRGIFCVIMLLFPSLFGYRCKIVAFMLLIVFLILGPVFGTADKIHIARSCANNEDFFYNSTVVSGTLQDDCMYKFGRIADTCSGLFNDFNRSCRTWSTPKDGYEQFLCNQTKDFFCQTKKQAESICASTIIMTNTYNEKLEVTYTFKNIVFYLLPFLALMVLAEAYNYNKVYLTTKNKDNIYITQRLRELDTERRNRGLTDLILPLTRIELYTYLVRGNVNTTKAERNRIYKWLVYLLVMVFITVCLVLIENHVDILLTAVLTKKCLAHYEQNNHYRYRVVIYALLGTTLFIILMQSHVLRLRSVVCDYIYPEMVETRSKHLYYKILHDRHAFARHVRRKIQLLSEEKRLRLRISFFSKIYNVLPTRLQWVCDKFTVRTCMICDSLSYRKTVECNENSCRAHYCFECHVDAGQNCLTCKVPAPTSRNSTVPAPRSSFCV</sequence>
<organism evidence="10 11">
    <name type="scientific">Clytia hemisphaerica</name>
    <dbReference type="NCBI Taxonomy" id="252671"/>
    <lineage>
        <taxon>Eukaryota</taxon>
        <taxon>Metazoa</taxon>
        <taxon>Cnidaria</taxon>
        <taxon>Hydrozoa</taxon>
        <taxon>Hydroidolina</taxon>
        <taxon>Leptothecata</taxon>
        <taxon>Obeliida</taxon>
        <taxon>Clytiidae</taxon>
        <taxon>Clytia</taxon>
    </lineage>
</organism>
<proteinExistence type="predicted"/>
<keyword evidence="11" id="KW-1185">Reference proteome</keyword>
<evidence type="ECO:0000256" key="5">
    <source>
        <dbReference type="ARBA" id="ARBA00023136"/>
    </source>
</evidence>
<dbReference type="Pfam" id="PF26037">
    <property type="entry name" value="zf-RING_DCST1_C"/>
    <property type="match status" value="1"/>
</dbReference>
<protein>
    <recommendedName>
        <fullName evidence="9">SH3 domain-containing protein</fullName>
    </recommendedName>
</protein>
<dbReference type="PANTHER" id="PTHR21041:SF17">
    <property type="entry name" value="E3 UBIQUITIN-PROTEIN LIGASE DCST1"/>
    <property type="match status" value="1"/>
</dbReference>
<dbReference type="SUPFAM" id="SSF50044">
    <property type="entry name" value="SH3-domain"/>
    <property type="match status" value="1"/>
</dbReference>
<evidence type="ECO:0000256" key="7">
    <source>
        <dbReference type="SAM" id="MobiDB-lite"/>
    </source>
</evidence>
<dbReference type="InterPro" id="IPR058842">
    <property type="entry name" value="DCST1_C"/>
</dbReference>
<dbReference type="AlphaFoldDB" id="A0A7M5XIE7"/>
<dbReference type="GeneID" id="136812200"/>
<evidence type="ECO:0000256" key="1">
    <source>
        <dbReference type="ARBA" id="ARBA00004141"/>
    </source>
</evidence>
<evidence type="ECO:0000256" key="2">
    <source>
        <dbReference type="ARBA" id="ARBA00022443"/>
    </source>
</evidence>
<dbReference type="Proteomes" id="UP000594262">
    <property type="component" value="Unplaced"/>
</dbReference>
<comment type="subcellular location">
    <subcellularLocation>
        <location evidence="1">Membrane</location>
        <topology evidence="1">Multi-pass membrane protein</topology>
    </subcellularLocation>
</comment>
<dbReference type="GO" id="GO:0016020">
    <property type="term" value="C:membrane"/>
    <property type="evidence" value="ECO:0007669"/>
    <property type="project" value="UniProtKB-SubCell"/>
</dbReference>
<keyword evidence="2 6" id="KW-0728">SH3 domain</keyword>
<dbReference type="InterPro" id="IPR001452">
    <property type="entry name" value="SH3_domain"/>
</dbReference>
<keyword evidence="5 8" id="KW-0472">Membrane</keyword>
<evidence type="ECO:0000313" key="11">
    <source>
        <dbReference type="Proteomes" id="UP000594262"/>
    </source>
</evidence>
<feature type="transmembrane region" description="Helical" evidence="8">
    <location>
        <begin position="576"/>
        <end position="593"/>
    </location>
</feature>
<name>A0A7M5XIE7_9CNID</name>
<dbReference type="Pfam" id="PF00018">
    <property type="entry name" value="SH3_1"/>
    <property type="match status" value="1"/>
</dbReference>
<evidence type="ECO:0000256" key="8">
    <source>
        <dbReference type="SAM" id="Phobius"/>
    </source>
</evidence>
<feature type="transmembrane region" description="Helical" evidence="8">
    <location>
        <begin position="492"/>
        <end position="511"/>
    </location>
</feature>
<dbReference type="RefSeq" id="XP_066924783.1">
    <property type="nucleotide sequence ID" value="XM_067068682.1"/>
</dbReference>
<accession>A0A7M5XIE7</accession>
<reference evidence="10" key="1">
    <citation type="submission" date="2021-01" db="UniProtKB">
        <authorList>
            <consortium name="EnsemblMetazoa"/>
        </authorList>
    </citation>
    <scope>IDENTIFICATION</scope>
</reference>
<dbReference type="EnsemblMetazoa" id="CLYHEMT023471.1">
    <property type="protein sequence ID" value="CLYHEMP023471.1"/>
    <property type="gene ID" value="CLYHEMG023471"/>
</dbReference>
<evidence type="ECO:0000259" key="9">
    <source>
        <dbReference type="PROSITE" id="PS50002"/>
    </source>
</evidence>
<feature type="region of interest" description="Disordered" evidence="7">
    <location>
        <begin position="103"/>
        <end position="208"/>
    </location>
</feature>
<evidence type="ECO:0000256" key="3">
    <source>
        <dbReference type="ARBA" id="ARBA00022692"/>
    </source>
</evidence>
<dbReference type="InterPro" id="IPR051856">
    <property type="entry name" value="CSR-E3_Ligase_Protein"/>
</dbReference>
<keyword evidence="4 8" id="KW-1133">Transmembrane helix</keyword>
<keyword evidence="3 8" id="KW-0812">Transmembrane</keyword>
<feature type="transmembrane region" description="Helical" evidence="8">
    <location>
        <begin position="322"/>
        <end position="344"/>
    </location>
</feature>
<dbReference type="Pfam" id="PF07782">
    <property type="entry name" value="DC_STAMP"/>
    <property type="match status" value="2"/>
</dbReference>
<dbReference type="Gene3D" id="2.30.30.40">
    <property type="entry name" value="SH3 Domains"/>
    <property type="match status" value="1"/>
</dbReference>
<evidence type="ECO:0000256" key="4">
    <source>
        <dbReference type="ARBA" id="ARBA00022989"/>
    </source>
</evidence>
<dbReference type="PROSITE" id="PS50002">
    <property type="entry name" value="SH3"/>
    <property type="match status" value="1"/>
</dbReference>
<evidence type="ECO:0000256" key="6">
    <source>
        <dbReference type="PROSITE-ProRule" id="PRU00192"/>
    </source>
</evidence>
<dbReference type="PANTHER" id="PTHR21041">
    <property type="entry name" value="DENDRITIC CELL-SPECIFIC TRANSMEMBRANE PROTEIN"/>
    <property type="match status" value="1"/>
</dbReference>
<feature type="compositionally biased region" description="Polar residues" evidence="7">
    <location>
        <begin position="170"/>
        <end position="191"/>
    </location>
</feature>
<feature type="domain" description="SH3" evidence="9">
    <location>
        <begin position="6"/>
        <end position="68"/>
    </location>
</feature>
<feature type="transmembrane region" description="Helical" evidence="8">
    <location>
        <begin position="295"/>
        <end position="316"/>
    </location>
</feature>
<dbReference type="InterPro" id="IPR012858">
    <property type="entry name" value="DC_STAMP-like"/>
</dbReference>
<evidence type="ECO:0000313" key="10">
    <source>
        <dbReference type="EnsemblMetazoa" id="CLYHEMP023471.1"/>
    </source>
</evidence>
<feature type="transmembrane region" description="Helical" evidence="8">
    <location>
        <begin position="365"/>
        <end position="382"/>
    </location>
</feature>